<dbReference type="Pfam" id="PF03107">
    <property type="entry name" value="C1_2"/>
    <property type="match status" value="3"/>
</dbReference>
<keyword evidence="2" id="KW-0677">Repeat</keyword>
<dbReference type="SMART" id="SM00109">
    <property type="entry name" value="C1"/>
    <property type="match status" value="7"/>
</dbReference>
<feature type="domain" description="Phorbol-ester/DAG-type" evidence="5">
    <location>
        <begin position="187"/>
        <end position="238"/>
    </location>
</feature>
<sequence>MAEEFQHFSHGCALTSPKIIAYGICNICNKDKPVQFCCNLCKFDLCKACSKLPHKVWHDFHSDHSLEFCLRQYDQKAAHIVCSACGNMSSGSFYKCKECETYLDLDCALMENIFRGWDVKEMLHYSHLHMLRRSRPGPDVEGSSCLLCDLPLSPSTICFGCVHCYLFFHESCLDCPTEIRHHPVHPKHSLRRIDYKQNCGGGRKCNACGDNIVNGPFGCLECGFDLHLRCADSLLRGLLHKSHRHRLFYVATKARLTFSRGTPCQICSGSSMLSLDCFYQCVECDLYFHFECLGIPESVVRKSFHAHPLVCTVFKAHDDSLDYCGVCETVVHAGHHVYNCEKCDFLGHIECILRKEAPSPLYVKELYSCAEDATREADKGDCESNELQLVVNDIDHRHVMRPDHVSELEDLYCSMCDGEILGSPYKCESCSFQTHNFCAELGKPSIQRRHCNHPSTLMPEPDARAVTKCDICKKKVTGFNLLCRICNRVIDISCALKAKQSLGELGRKVTGTWVGRCMNKHNFVQVMVSMSHPTACAICDEKMYGKVVSCLTCEELYHSRCIGAREQVLRDHPLHYDHWLRFSIIGGSQCIVCKHNVTKYGFTCSTCELCFHVKCTEAADTSITIEFHDHYLYNFWIDEPQLSRACNVCARPCDGSFYGCIVCNFSAHVQCIGFPSDVKSQRHEHIVILIFVRGSVTCSLCGFQGSGDIYRCNYCHEFFHTKCMMSMDDREAATEEEQLKEIYFMHFDGALFNNHLRYNDSKWSSETIWRYGQGR</sequence>
<evidence type="ECO:0000313" key="7">
    <source>
        <dbReference type="RefSeq" id="XP_018438111.1"/>
    </source>
</evidence>
<gene>
    <name evidence="7" type="primary">LOC108810496</name>
</gene>
<keyword evidence="1" id="KW-0479">Metal-binding</keyword>
<dbReference type="AlphaFoldDB" id="A0A6J0JSR5"/>
<dbReference type="RefSeq" id="XP_018438111.1">
    <property type="nucleotide sequence ID" value="XM_018582609.2"/>
</dbReference>
<dbReference type="GeneID" id="108810496"/>
<proteinExistence type="predicted"/>
<dbReference type="PANTHER" id="PTHR46288">
    <property type="entry name" value="PHORBOL-ESTER/DAG-TYPE DOMAIN-CONTAINING PROTEIN"/>
    <property type="match status" value="1"/>
</dbReference>
<dbReference type="Gene3D" id="3.30.40.10">
    <property type="entry name" value="Zinc/RING finger domain, C3HC4 (zinc finger)"/>
    <property type="match status" value="1"/>
</dbReference>
<name>A0A6J0JSR5_RAPSA</name>
<protein>
    <submittedName>
        <fullName evidence="7">Uncharacterized protein LOC108810496</fullName>
    </submittedName>
</protein>
<dbReference type="GO" id="GO:0008270">
    <property type="term" value="F:zinc ion binding"/>
    <property type="evidence" value="ECO:0007669"/>
    <property type="project" value="UniProtKB-KW"/>
</dbReference>
<dbReference type="Proteomes" id="UP000504610">
    <property type="component" value="Chromosome 6"/>
</dbReference>
<dbReference type="InterPro" id="IPR001965">
    <property type="entry name" value="Znf_PHD"/>
</dbReference>
<feature type="domain" description="Phorbol-ester/DAG-type" evidence="5">
    <location>
        <begin position="397"/>
        <end position="451"/>
    </location>
</feature>
<dbReference type="PANTHER" id="PTHR46288:SF27">
    <property type="entry name" value="CYSTEINE_HISTIDINE-RICH C1 DOMAIN FAMILY PROTEIN"/>
    <property type="match status" value="1"/>
</dbReference>
<dbReference type="KEGG" id="rsz:108810496"/>
<dbReference type="InterPro" id="IPR002219">
    <property type="entry name" value="PKC_DAG/PE"/>
</dbReference>
<dbReference type="SMART" id="SM00249">
    <property type="entry name" value="PHD"/>
    <property type="match status" value="5"/>
</dbReference>
<dbReference type="InterPro" id="IPR004146">
    <property type="entry name" value="DC1"/>
</dbReference>
<dbReference type="InterPro" id="IPR013083">
    <property type="entry name" value="Znf_RING/FYVE/PHD"/>
</dbReference>
<keyword evidence="3" id="KW-0863">Zinc-finger</keyword>
<dbReference type="InterPro" id="IPR046349">
    <property type="entry name" value="C1-like_sf"/>
</dbReference>
<keyword evidence="4" id="KW-0862">Zinc</keyword>
<dbReference type="PROSITE" id="PS50081">
    <property type="entry name" value="ZF_DAG_PE_2"/>
    <property type="match status" value="3"/>
</dbReference>
<keyword evidence="6" id="KW-1185">Reference proteome</keyword>
<evidence type="ECO:0000256" key="4">
    <source>
        <dbReference type="ARBA" id="ARBA00022833"/>
    </source>
</evidence>
<feature type="domain" description="Phorbol-ester/DAG-type" evidence="5">
    <location>
        <begin position="520"/>
        <end position="569"/>
    </location>
</feature>
<reference evidence="7" key="2">
    <citation type="submission" date="2025-08" db="UniProtKB">
        <authorList>
            <consortium name="RefSeq"/>
        </authorList>
    </citation>
    <scope>IDENTIFICATION</scope>
    <source>
        <tissue evidence="7">Leaf</tissue>
    </source>
</reference>
<evidence type="ECO:0000313" key="6">
    <source>
        <dbReference type="Proteomes" id="UP000504610"/>
    </source>
</evidence>
<reference evidence="6" key="1">
    <citation type="journal article" date="2019" name="Database">
        <title>The radish genome database (RadishGD): an integrated information resource for radish genomics.</title>
        <authorList>
            <person name="Yu H.J."/>
            <person name="Baek S."/>
            <person name="Lee Y.J."/>
            <person name="Cho A."/>
            <person name="Mun J.H."/>
        </authorList>
    </citation>
    <scope>NUCLEOTIDE SEQUENCE [LARGE SCALE GENOMIC DNA]</scope>
    <source>
        <strain evidence="6">cv. WK10039</strain>
    </source>
</reference>
<accession>A0A6J0JSR5</accession>
<evidence type="ECO:0000256" key="3">
    <source>
        <dbReference type="ARBA" id="ARBA00022771"/>
    </source>
</evidence>
<dbReference type="SUPFAM" id="SSF57889">
    <property type="entry name" value="Cysteine-rich domain"/>
    <property type="match status" value="7"/>
</dbReference>
<organism evidence="6 7">
    <name type="scientific">Raphanus sativus</name>
    <name type="common">Radish</name>
    <name type="synonym">Raphanus raphanistrum var. sativus</name>
    <dbReference type="NCBI Taxonomy" id="3726"/>
    <lineage>
        <taxon>Eukaryota</taxon>
        <taxon>Viridiplantae</taxon>
        <taxon>Streptophyta</taxon>
        <taxon>Embryophyta</taxon>
        <taxon>Tracheophyta</taxon>
        <taxon>Spermatophyta</taxon>
        <taxon>Magnoliopsida</taxon>
        <taxon>eudicotyledons</taxon>
        <taxon>Gunneridae</taxon>
        <taxon>Pentapetalae</taxon>
        <taxon>rosids</taxon>
        <taxon>malvids</taxon>
        <taxon>Brassicales</taxon>
        <taxon>Brassicaceae</taxon>
        <taxon>Brassiceae</taxon>
        <taxon>Raphanus</taxon>
    </lineage>
</organism>
<evidence type="ECO:0000256" key="1">
    <source>
        <dbReference type="ARBA" id="ARBA00022723"/>
    </source>
</evidence>
<evidence type="ECO:0000256" key="2">
    <source>
        <dbReference type="ARBA" id="ARBA00022737"/>
    </source>
</evidence>
<dbReference type="OrthoDB" id="1884766at2759"/>
<evidence type="ECO:0000259" key="5">
    <source>
        <dbReference type="PROSITE" id="PS50081"/>
    </source>
</evidence>